<organism evidence="2 3">
    <name type="scientific">Mycena pura</name>
    <dbReference type="NCBI Taxonomy" id="153505"/>
    <lineage>
        <taxon>Eukaryota</taxon>
        <taxon>Fungi</taxon>
        <taxon>Dikarya</taxon>
        <taxon>Basidiomycota</taxon>
        <taxon>Agaricomycotina</taxon>
        <taxon>Agaricomycetes</taxon>
        <taxon>Agaricomycetidae</taxon>
        <taxon>Agaricales</taxon>
        <taxon>Marasmiineae</taxon>
        <taxon>Mycenaceae</taxon>
        <taxon>Mycena</taxon>
    </lineage>
</organism>
<gene>
    <name evidence="2" type="ORF">GGX14DRAFT_673560</name>
</gene>
<feature type="region of interest" description="Disordered" evidence="1">
    <location>
        <begin position="305"/>
        <end position="336"/>
    </location>
</feature>
<evidence type="ECO:0000313" key="3">
    <source>
        <dbReference type="Proteomes" id="UP001219525"/>
    </source>
</evidence>
<dbReference type="Proteomes" id="UP001219525">
    <property type="component" value="Unassembled WGS sequence"/>
</dbReference>
<keyword evidence="3" id="KW-1185">Reference proteome</keyword>
<comment type="caution">
    <text evidence="2">The sequence shown here is derived from an EMBL/GenBank/DDBJ whole genome shotgun (WGS) entry which is preliminary data.</text>
</comment>
<dbReference type="AlphaFoldDB" id="A0AAD6UW34"/>
<protein>
    <submittedName>
        <fullName evidence="2">Uncharacterized protein</fullName>
    </submittedName>
</protein>
<feature type="compositionally biased region" description="Polar residues" evidence="1">
    <location>
        <begin position="305"/>
        <end position="331"/>
    </location>
</feature>
<evidence type="ECO:0000256" key="1">
    <source>
        <dbReference type="SAM" id="MobiDB-lite"/>
    </source>
</evidence>
<dbReference type="EMBL" id="JARJCW010000085">
    <property type="protein sequence ID" value="KAJ7196286.1"/>
    <property type="molecule type" value="Genomic_DNA"/>
</dbReference>
<accession>A0AAD6UW34</accession>
<sequence>MLRPHFDNKVAPDCAAAVPTTIALRLTGCIWSSEELRAFCHNDGRPTTSPRVIVSRSNGTGTARPIGLSETALRGTGHPTQVVFALLQAQFVSTRIECHATSRGSPQKRLNSRKWSKDFRTPRSARRLRNDTGGVTLLVPIPSASMNAQAKDAVATPCLWFRVSCFPYASNTAKSKISARSQIIHRKLKTPWCGGDNQPAKLAVFMAWYTRFGSAFERVRTSEEIWSKISHFWGKIWDIQHPWHPKRPEKLSKSSHVECYFDVPMVAGERPFKEVGVHIYDHTRPISRQFGSGNSRTLNLNARSVQSGSGSTLQASQRTPTTLGCTGNENGEASDELCRRGKRREETLKEILFETTLVLYGCRCEPNYVRMSACILRRVRVRQHQNTRMFDYGVDMRYRNGQNPLLRSTENFEDGVAR</sequence>
<evidence type="ECO:0000313" key="2">
    <source>
        <dbReference type="EMBL" id="KAJ7196286.1"/>
    </source>
</evidence>
<reference evidence="2" key="1">
    <citation type="submission" date="2023-03" db="EMBL/GenBank/DDBJ databases">
        <title>Massive genome expansion in bonnet fungi (Mycena s.s.) driven by repeated elements and novel gene families across ecological guilds.</title>
        <authorList>
            <consortium name="Lawrence Berkeley National Laboratory"/>
            <person name="Harder C.B."/>
            <person name="Miyauchi S."/>
            <person name="Viragh M."/>
            <person name="Kuo A."/>
            <person name="Thoen E."/>
            <person name="Andreopoulos B."/>
            <person name="Lu D."/>
            <person name="Skrede I."/>
            <person name="Drula E."/>
            <person name="Henrissat B."/>
            <person name="Morin E."/>
            <person name="Kohler A."/>
            <person name="Barry K."/>
            <person name="LaButti K."/>
            <person name="Morin E."/>
            <person name="Salamov A."/>
            <person name="Lipzen A."/>
            <person name="Mereny Z."/>
            <person name="Hegedus B."/>
            <person name="Baldrian P."/>
            <person name="Stursova M."/>
            <person name="Weitz H."/>
            <person name="Taylor A."/>
            <person name="Grigoriev I.V."/>
            <person name="Nagy L.G."/>
            <person name="Martin F."/>
            <person name="Kauserud H."/>
        </authorList>
    </citation>
    <scope>NUCLEOTIDE SEQUENCE</scope>
    <source>
        <strain evidence="2">9144</strain>
    </source>
</reference>
<name>A0AAD6UW34_9AGAR</name>
<proteinExistence type="predicted"/>